<evidence type="ECO:0000313" key="3">
    <source>
        <dbReference type="Proteomes" id="UP001590950"/>
    </source>
</evidence>
<dbReference type="EMBL" id="JBEFKJ010000051">
    <property type="protein sequence ID" value="KAL2036763.1"/>
    <property type="molecule type" value="Genomic_DNA"/>
</dbReference>
<name>A0ABR3ZU62_9LECA</name>
<keyword evidence="1" id="KW-0732">Signal</keyword>
<feature type="signal peptide" evidence="1">
    <location>
        <begin position="1"/>
        <end position="18"/>
    </location>
</feature>
<accession>A0ABR3ZU62</accession>
<sequence length="242" mass="26448">MIFASVSSILGLLHVAFGASTRLPKALSRSTAPPPQPEFACTNDYDWIGDEYNRENCQAALQRLYNIDVARYGGLEYEFLPPGAENQSANPPMQTPRRYTVGQCTLAIVMMTFFPSGALPGEDPSGQYSYRDTEVTSFEALWLAAARVEVNCLVKRTLSHMVGWAPAGPSHSIGVFIWGTSSYQNRRVPPSIPPGHLAILEPSNTTSSLHAQNQPDAQLNKAHLTATWLDEPPSTRVSDVAN</sequence>
<evidence type="ECO:0000313" key="2">
    <source>
        <dbReference type="EMBL" id="KAL2036763.1"/>
    </source>
</evidence>
<proteinExistence type="predicted"/>
<keyword evidence="3" id="KW-1185">Reference proteome</keyword>
<dbReference type="Proteomes" id="UP001590950">
    <property type="component" value="Unassembled WGS sequence"/>
</dbReference>
<gene>
    <name evidence="2" type="ORF">N7G274_010487</name>
</gene>
<organism evidence="2 3">
    <name type="scientific">Stereocaulon virgatum</name>
    <dbReference type="NCBI Taxonomy" id="373712"/>
    <lineage>
        <taxon>Eukaryota</taxon>
        <taxon>Fungi</taxon>
        <taxon>Dikarya</taxon>
        <taxon>Ascomycota</taxon>
        <taxon>Pezizomycotina</taxon>
        <taxon>Lecanoromycetes</taxon>
        <taxon>OSLEUM clade</taxon>
        <taxon>Lecanoromycetidae</taxon>
        <taxon>Lecanorales</taxon>
        <taxon>Lecanorineae</taxon>
        <taxon>Stereocaulaceae</taxon>
        <taxon>Stereocaulon</taxon>
    </lineage>
</organism>
<feature type="chain" id="PRO_5045595493" evidence="1">
    <location>
        <begin position="19"/>
        <end position="242"/>
    </location>
</feature>
<reference evidence="2 3" key="1">
    <citation type="submission" date="2024-09" db="EMBL/GenBank/DDBJ databases">
        <title>Rethinking Asexuality: The Enigmatic Case of Functional Sexual Genes in Lepraria (Stereocaulaceae).</title>
        <authorList>
            <person name="Doellman M."/>
            <person name="Sun Y."/>
            <person name="Barcenas-Pena A."/>
            <person name="Lumbsch H.T."/>
            <person name="Grewe F."/>
        </authorList>
    </citation>
    <scope>NUCLEOTIDE SEQUENCE [LARGE SCALE GENOMIC DNA]</scope>
    <source>
        <strain evidence="2 3">Mercado 3170</strain>
    </source>
</reference>
<evidence type="ECO:0000256" key="1">
    <source>
        <dbReference type="SAM" id="SignalP"/>
    </source>
</evidence>
<protein>
    <submittedName>
        <fullName evidence="2">Uncharacterized protein</fullName>
    </submittedName>
</protein>
<comment type="caution">
    <text evidence="2">The sequence shown here is derived from an EMBL/GenBank/DDBJ whole genome shotgun (WGS) entry which is preliminary data.</text>
</comment>